<feature type="region of interest" description="Disordered" evidence="3">
    <location>
        <begin position="62"/>
        <end position="90"/>
    </location>
</feature>
<evidence type="ECO:0000256" key="3">
    <source>
        <dbReference type="SAM" id="MobiDB-lite"/>
    </source>
</evidence>
<dbReference type="PANTHER" id="PTHR37534:SF49">
    <property type="entry name" value="LYSINE BIOSYNTHESIS REGULATORY PROTEIN LYS14"/>
    <property type="match status" value="1"/>
</dbReference>
<dbReference type="PROSITE" id="PS00463">
    <property type="entry name" value="ZN2_CY6_FUNGAL_1"/>
    <property type="match status" value="1"/>
</dbReference>
<accession>A0A9P9G1S3</accession>
<keyword evidence="2" id="KW-0539">Nucleus</keyword>
<comment type="subcellular location">
    <subcellularLocation>
        <location evidence="1">Nucleus</location>
    </subcellularLocation>
</comment>
<dbReference type="GO" id="GO:0000981">
    <property type="term" value="F:DNA-binding transcription factor activity, RNA polymerase II-specific"/>
    <property type="evidence" value="ECO:0007669"/>
    <property type="project" value="InterPro"/>
</dbReference>
<protein>
    <submittedName>
        <fullName evidence="5">Fungal-specific transcription factor domain-containing protein</fullName>
    </submittedName>
</protein>
<dbReference type="InterPro" id="IPR001138">
    <property type="entry name" value="Zn2Cys6_DnaBD"/>
</dbReference>
<name>A0A9P9G1S3_FUSSL</name>
<dbReference type="Gene3D" id="4.10.240.10">
    <property type="entry name" value="Zn(2)-C6 fungal-type DNA-binding domain"/>
    <property type="match status" value="1"/>
</dbReference>
<dbReference type="GO" id="GO:0000976">
    <property type="term" value="F:transcription cis-regulatory region binding"/>
    <property type="evidence" value="ECO:0007669"/>
    <property type="project" value="TreeGrafter"/>
</dbReference>
<dbReference type="InterPro" id="IPR021858">
    <property type="entry name" value="Fun_TF"/>
</dbReference>
<keyword evidence="6" id="KW-1185">Reference proteome</keyword>
<evidence type="ECO:0000259" key="4">
    <source>
        <dbReference type="PROSITE" id="PS50048"/>
    </source>
</evidence>
<feature type="compositionally biased region" description="Low complexity" evidence="3">
    <location>
        <begin position="63"/>
        <end position="72"/>
    </location>
</feature>
<dbReference type="SMART" id="SM00066">
    <property type="entry name" value="GAL4"/>
    <property type="match status" value="1"/>
</dbReference>
<comment type="caution">
    <text evidence="5">The sequence shown here is derived from an EMBL/GenBank/DDBJ whole genome shotgun (WGS) entry which is preliminary data.</text>
</comment>
<dbReference type="AlphaFoldDB" id="A0A9P9G1S3"/>
<dbReference type="Proteomes" id="UP000736672">
    <property type="component" value="Unassembled WGS sequence"/>
</dbReference>
<feature type="domain" description="Zn(2)-C6 fungal-type" evidence="4">
    <location>
        <begin position="14"/>
        <end position="42"/>
    </location>
</feature>
<dbReference type="PANTHER" id="PTHR37534">
    <property type="entry name" value="TRANSCRIPTIONAL ACTIVATOR PROTEIN UGA3"/>
    <property type="match status" value="1"/>
</dbReference>
<evidence type="ECO:0000256" key="2">
    <source>
        <dbReference type="ARBA" id="ARBA00023242"/>
    </source>
</evidence>
<reference evidence="5" key="1">
    <citation type="journal article" date="2021" name="Nat. Commun.">
        <title>Genetic determinants of endophytism in the Arabidopsis root mycobiome.</title>
        <authorList>
            <person name="Mesny F."/>
            <person name="Miyauchi S."/>
            <person name="Thiergart T."/>
            <person name="Pickel B."/>
            <person name="Atanasova L."/>
            <person name="Karlsson M."/>
            <person name="Huettel B."/>
            <person name="Barry K.W."/>
            <person name="Haridas S."/>
            <person name="Chen C."/>
            <person name="Bauer D."/>
            <person name="Andreopoulos W."/>
            <person name="Pangilinan J."/>
            <person name="LaButti K."/>
            <person name="Riley R."/>
            <person name="Lipzen A."/>
            <person name="Clum A."/>
            <person name="Drula E."/>
            <person name="Henrissat B."/>
            <person name="Kohler A."/>
            <person name="Grigoriev I.V."/>
            <person name="Martin F.M."/>
            <person name="Hacquard S."/>
        </authorList>
    </citation>
    <scope>NUCLEOTIDE SEQUENCE</scope>
    <source>
        <strain evidence="5">FSSC 5 MPI-SDFR-AT-0091</strain>
    </source>
</reference>
<evidence type="ECO:0000313" key="5">
    <source>
        <dbReference type="EMBL" id="KAH7230387.1"/>
    </source>
</evidence>
<dbReference type="EMBL" id="JAGTJS010000037">
    <property type="protein sequence ID" value="KAH7230387.1"/>
    <property type="molecule type" value="Genomic_DNA"/>
</dbReference>
<dbReference type="Pfam" id="PF11951">
    <property type="entry name" value="Fungal_trans_2"/>
    <property type="match status" value="1"/>
</dbReference>
<gene>
    <name evidence="5" type="ORF">B0J15DRAFT_506306</name>
</gene>
<dbReference type="CDD" id="cd00067">
    <property type="entry name" value="GAL4"/>
    <property type="match status" value="1"/>
</dbReference>
<dbReference type="SUPFAM" id="SSF57701">
    <property type="entry name" value="Zn2/Cys6 DNA-binding domain"/>
    <property type="match status" value="1"/>
</dbReference>
<organism evidence="5 6">
    <name type="scientific">Fusarium solani</name>
    <name type="common">Filamentous fungus</name>
    <dbReference type="NCBI Taxonomy" id="169388"/>
    <lineage>
        <taxon>Eukaryota</taxon>
        <taxon>Fungi</taxon>
        <taxon>Dikarya</taxon>
        <taxon>Ascomycota</taxon>
        <taxon>Pezizomycotina</taxon>
        <taxon>Sordariomycetes</taxon>
        <taxon>Hypocreomycetidae</taxon>
        <taxon>Hypocreales</taxon>
        <taxon>Nectriaceae</taxon>
        <taxon>Fusarium</taxon>
        <taxon>Fusarium solani species complex</taxon>
    </lineage>
</organism>
<dbReference type="PROSITE" id="PS50048">
    <property type="entry name" value="ZN2_CY6_FUNGAL_2"/>
    <property type="match status" value="1"/>
</dbReference>
<dbReference type="GO" id="GO:0005634">
    <property type="term" value="C:nucleus"/>
    <property type="evidence" value="ECO:0007669"/>
    <property type="project" value="UniProtKB-SubCell"/>
</dbReference>
<dbReference type="GO" id="GO:0008270">
    <property type="term" value="F:zinc ion binding"/>
    <property type="evidence" value="ECO:0007669"/>
    <property type="project" value="InterPro"/>
</dbReference>
<proteinExistence type="predicted"/>
<evidence type="ECO:0000256" key="1">
    <source>
        <dbReference type="ARBA" id="ARBA00004123"/>
    </source>
</evidence>
<evidence type="ECO:0000313" key="6">
    <source>
        <dbReference type="Proteomes" id="UP000736672"/>
    </source>
</evidence>
<dbReference type="InterPro" id="IPR036864">
    <property type="entry name" value="Zn2-C6_fun-type_DNA-bd_sf"/>
</dbReference>
<sequence length="472" mass="52415">MPPTPRRRGRTFTGCWTCRERRVKCDENRPACSRCLSAGRTCQGYHLKLSWVTAHGAIERAPRAASQASAPETSERRTPAPSIQRPMQQATHTSGHRLLLHHWSTYLCDAFMPLSSVNNPLRPLTAIVDETHAAEGNPASLAILHMLCASSATHLARAGVADLELDATQHENLAFLWLRRALKAAQEGEGGMDPYRILAAITLCVVHESIKGTSSLWRIHIHAGLRWLRNCQGSLWRPSESCMALYHLFLAFLSAALVAPPCYGDSFSPNPEDYQALTTCAKELGHMIGVQAEVVLALVSACREVHGHGTEARQRHCALWTITQIMPPPPPPPADAAGTARQQKLRFHHESICYYAVQVLVRRSLGRVPTEQIQDLVQHGVDHMEGFHSLNIPASVPVWPIQVISCNAMDRATQCRILGWLASPRSREFEVWEKVAALASSIWELKKQCDWGVGVDWQDITPFLLAYDVPMS</sequence>
<dbReference type="GO" id="GO:0045944">
    <property type="term" value="P:positive regulation of transcription by RNA polymerase II"/>
    <property type="evidence" value="ECO:0007669"/>
    <property type="project" value="TreeGrafter"/>
</dbReference>
<dbReference type="OrthoDB" id="3477330at2759"/>
<dbReference type="Pfam" id="PF00172">
    <property type="entry name" value="Zn_clus"/>
    <property type="match status" value="1"/>
</dbReference>